<evidence type="ECO:0000256" key="1">
    <source>
        <dbReference type="ARBA" id="ARBA00005567"/>
    </source>
</evidence>
<evidence type="ECO:0000256" key="2">
    <source>
        <dbReference type="ARBA" id="ARBA00023121"/>
    </source>
</evidence>
<accession>A0A6T9ZDR6</accession>
<evidence type="ECO:0000256" key="3">
    <source>
        <dbReference type="SAM" id="MobiDB-lite"/>
    </source>
</evidence>
<proteinExistence type="inferred from homology"/>
<feature type="transmembrane region" description="Helical" evidence="4">
    <location>
        <begin position="315"/>
        <end position="335"/>
    </location>
</feature>
<organism evidence="6">
    <name type="scientific">Pseudo-nitzschia delicatissima</name>
    <dbReference type="NCBI Taxonomy" id="44447"/>
    <lineage>
        <taxon>Eukaryota</taxon>
        <taxon>Sar</taxon>
        <taxon>Stramenopiles</taxon>
        <taxon>Ochrophyta</taxon>
        <taxon>Bacillariophyta</taxon>
        <taxon>Bacillariophyceae</taxon>
        <taxon>Bacillariophycidae</taxon>
        <taxon>Bacillariales</taxon>
        <taxon>Bacillariaceae</taxon>
        <taxon>Pseudo-nitzschia</taxon>
    </lineage>
</organism>
<dbReference type="SUPFAM" id="SSF47027">
    <property type="entry name" value="Acyl-CoA binding protein"/>
    <property type="match status" value="1"/>
</dbReference>
<feature type="compositionally biased region" description="Low complexity" evidence="3">
    <location>
        <begin position="1"/>
        <end position="21"/>
    </location>
</feature>
<comment type="similarity">
    <text evidence="1">Belongs to the ACBP family.</text>
</comment>
<dbReference type="Pfam" id="PF00887">
    <property type="entry name" value="ACBP"/>
    <property type="match status" value="1"/>
</dbReference>
<keyword evidence="4" id="KW-1133">Transmembrane helix</keyword>
<name>A0A6T9ZDR6_9STRA</name>
<feature type="transmembrane region" description="Helical" evidence="4">
    <location>
        <begin position="230"/>
        <end position="255"/>
    </location>
</feature>
<dbReference type="AlphaFoldDB" id="A0A6T9ZDR6"/>
<dbReference type="PROSITE" id="PS51228">
    <property type="entry name" value="ACB_2"/>
    <property type="match status" value="1"/>
</dbReference>
<evidence type="ECO:0000259" key="5">
    <source>
        <dbReference type="PROSITE" id="PS51228"/>
    </source>
</evidence>
<evidence type="ECO:0000256" key="4">
    <source>
        <dbReference type="SAM" id="Phobius"/>
    </source>
</evidence>
<dbReference type="InterPro" id="IPR014352">
    <property type="entry name" value="FERM/acyl-CoA-bd_prot_sf"/>
</dbReference>
<keyword evidence="4" id="KW-0472">Membrane</keyword>
<dbReference type="EMBL" id="HBFL01000990">
    <property type="protein sequence ID" value="CAD8760666.1"/>
    <property type="molecule type" value="Transcribed_RNA"/>
</dbReference>
<feature type="region of interest" description="Disordered" evidence="3">
    <location>
        <begin position="1"/>
        <end position="22"/>
    </location>
</feature>
<feature type="region of interest" description="Disordered" evidence="3">
    <location>
        <begin position="111"/>
        <end position="143"/>
    </location>
</feature>
<gene>
    <name evidence="6" type="ORF">PDEL1432_LOCUS705</name>
    <name evidence="7" type="ORF">PDEL1432_LOCUS706</name>
</gene>
<feature type="transmembrane region" description="Helical" evidence="4">
    <location>
        <begin position="341"/>
        <end position="360"/>
    </location>
</feature>
<keyword evidence="2" id="KW-0446">Lipid-binding</keyword>
<sequence length="365" mass="39816">MVAGSSSSSVSSAQSSSSSSSLTAAFREKVRFMQTWKPGSVPSNRDKLELYAYHKVAVSGDAPATIPTSANAAERAKYNAWRQKSGRSQKESMRLYLQEADRQLRVYGSAVAPIPSTPPMSRTPQSTPAGGQESQALPSSPTPRGLAAIPLLCAAAAESRQAYLRRLSATTLETAWWLRQEPLCAPPGSLVSLPEFILLGGARFLEHVTLTTPGRNLVASFCWPLHKSLLVVWMLIILYVTVLRSCLNTLAILVWGSRRTGLSLNREWMEIIPLVAHSVSVMCEKHQPLTSRLMGLVLLPFSSMIGYLNETLTDTSVTLASFSMIAVLCVTWWYWLLTVPFLVGSLLTTAFGVGFCFVLIEFAGV</sequence>
<evidence type="ECO:0000313" key="6">
    <source>
        <dbReference type="EMBL" id="CAD8760665.1"/>
    </source>
</evidence>
<dbReference type="InterPro" id="IPR000582">
    <property type="entry name" value="Acyl-CoA-binding_protein"/>
</dbReference>
<dbReference type="InterPro" id="IPR035984">
    <property type="entry name" value="Acyl-CoA-binding_sf"/>
</dbReference>
<feature type="domain" description="ACB" evidence="5">
    <location>
        <begin position="22"/>
        <end position="109"/>
    </location>
</feature>
<dbReference type="GO" id="GO:0006631">
    <property type="term" value="P:fatty acid metabolic process"/>
    <property type="evidence" value="ECO:0007669"/>
    <property type="project" value="TreeGrafter"/>
</dbReference>
<protein>
    <recommendedName>
        <fullName evidence="5">ACB domain-containing protein</fullName>
    </recommendedName>
</protein>
<keyword evidence="4" id="KW-0812">Transmembrane</keyword>
<dbReference type="PANTHER" id="PTHR23310:SF62">
    <property type="entry name" value="ACYL-COA BINDING PROTEIN 1, ISOFORM A"/>
    <property type="match status" value="1"/>
</dbReference>
<dbReference type="GO" id="GO:0000062">
    <property type="term" value="F:fatty-acyl-CoA binding"/>
    <property type="evidence" value="ECO:0007669"/>
    <property type="project" value="InterPro"/>
</dbReference>
<dbReference type="Gene3D" id="1.20.80.10">
    <property type="match status" value="1"/>
</dbReference>
<feature type="compositionally biased region" description="Polar residues" evidence="3">
    <location>
        <begin position="119"/>
        <end position="139"/>
    </location>
</feature>
<dbReference type="EMBL" id="HBFL01000989">
    <property type="protein sequence ID" value="CAD8760665.1"/>
    <property type="molecule type" value="Transcribed_RNA"/>
</dbReference>
<evidence type="ECO:0000313" key="7">
    <source>
        <dbReference type="EMBL" id="CAD8760666.1"/>
    </source>
</evidence>
<dbReference type="PANTHER" id="PTHR23310">
    <property type="entry name" value="ACYL-COA-BINDING PROTEIN, ACBP"/>
    <property type="match status" value="1"/>
</dbReference>
<reference evidence="6" key="1">
    <citation type="submission" date="2021-01" db="EMBL/GenBank/DDBJ databases">
        <authorList>
            <person name="Corre E."/>
            <person name="Pelletier E."/>
            <person name="Niang G."/>
            <person name="Scheremetjew M."/>
            <person name="Finn R."/>
            <person name="Kale V."/>
            <person name="Holt S."/>
            <person name="Cochrane G."/>
            <person name="Meng A."/>
            <person name="Brown T."/>
            <person name="Cohen L."/>
        </authorList>
    </citation>
    <scope>NUCLEOTIDE SEQUENCE</scope>
    <source>
        <strain evidence="6">UNC1205</strain>
    </source>
</reference>